<organism evidence="1">
    <name type="scientific">Eucalyptus grandis</name>
    <name type="common">Flooded gum</name>
    <dbReference type="NCBI Taxonomy" id="71139"/>
    <lineage>
        <taxon>Eukaryota</taxon>
        <taxon>Viridiplantae</taxon>
        <taxon>Streptophyta</taxon>
        <taxon>Embryophyta</taxon>
        <taxon>Tracheophyta</taxon>
        <taxon>Spermatophyta</taxon>
        <taxon>Magnoliopsida</taxon>
        <taxon>eudicotyledons</taxon>
        <taxon>Gunneridae</taxon>
        <taxon>Pentapetalae</taxon>
        <taxon>rosids</taxon>
        <taxon>malvids</taxon>
        <taxon>Myrtales</taxon>
        <taxon>Myrtaceae</taxon>
        <taxon>Myrtoideae</taxon>
        <taxon>Eucalypteae</taxon>
        <taxon>Eucalyptus</taxon>
    </lineage>
</organism>
<proteinExistence type="predicted"/>
<dbReference type="Gramene" id="KCW85672">
    <property type="protein sequence ID" value="KCW85672"/>
    <property type="gene ID" value="EUGRSUZ_B02455"/>
</dbReference>
<dbReference type="AlphaFoldDB" id="A0A059D4Z6"/>
<dbReference type="InParanoid" id="A0A059D4Z6"/>
<name>A0A059D4Z6_EUCGR</name>
<accession>A0A059D4Z6</accession>
<reference evidence="1" key="1">
    <citation type="submission" date="2013-07" db="EMBL/GenBank/DDBJ databases">
        <title>The genome of Eucalyptus grandis.</title>
        <authorList>
            <person name="Schmutz J."/>
            <person name="Hayes R."/>
            <person name="Myburg A."/>
            <person name="Tuskan G."/>
            <person name="Grattapaglia D."/>
            <person name="Rokhsar D.S."/>
        </authorList>
    </citation>
    <scope>NUCLEOTIDE SEQUENCE</scope>
    <source>
        <tissue evidence="1">Leaf extractions</tissue>
    </source>
</reference>
<dbReference type="EMBL" id="KK198754">
    <property type="protein sequence ID" value="KCW85672.1"/>
    <property type="molecule type" value="Genomic_DNA"/>
</dbReference>
<evidence type="ECO:0000313" key="1">
    <source>
        <dbReference type="EMBL" id="KCW85672.1"/>
    </source>
</evidence>
<gene>
    <name evidence="1" type="ORF">EUGRSUZ_B02455</name>
</gene>
<protein>
    <submittedName>
        <fullName evidence="1">Uncharacterized protein</fullName>
    </submittedName>
</protein>
<sequence>MAQARGQKEKHVKPLSRSTFSQMMHQFQYRPSFKNSTSIILRLPSLDNPAFVKRTSTVTSQPQKKSQ</sequence>